<dbReference type="PROSITE" id="PS51257">
    <property type="entry name" value="PROKAR_LIPOPROTEIN"/>
    <property type="match status" value="1"/>
</dbReference>
<feature type="signal peptide" evidence="1">
    <location>
        <begin position="1"/>
        <end position="17"/>
    </location>
</feature>
<evidence type="ECO:0000313" key="3">
    <source>
        <dbReference type="Proteomes" id="UP001176961"/>
    </source>
</evidence>
<proteinExistence type="predicted"/>
<sequence length="79" mass="8063">MFVKIFTFLLLLVAVSCDLRSHRALRHVDSVGSSNVAPLSGPYPSMAQLDASPGNANAVGVNTPSIAGGTSPLAPVMLG</sequence>
<evidence type="ECO:0000313" key="2">
    <source>
        <dbReference type="EMBL" id="CAJ0605016.1"/>
    </source>
</evidence>
<organism evidence="2 3">
    <name type="scientific">Cylicocyclus nassatus</name>
    <name type="common">Nematode worm</name>
    <dbReference type="NCBI Taxonomy" id="53992"/>
    <lineage>
        <taxon>Eukaryota</taxon>
        <taxon>Metazoa</taxon>
        <taxon>Ecdysozoa</taxon>
        <taxon>Nematoda</taxon>
        <taxon>Chromadorea</taxon>
        <taxon>Rhabditida</taxon>
        <taxon>Rhabditina</taxon>
        <taxon>Rhabditomorpha</taxon>
        <taxon>Strongyloidea</taxon>
        <taxon>Strongylidae</taxon>
        <taxon>Cylicocyclus</taxon>
    </lineage>
</organism>
<reference evidence="2" key="1">
    <citation type="submission" date="2023-07" db="EMBL/GenBank/DDBJ databases">
        <authorList>
            <consortium name="CYATHOMIX"/>
        </authorList>
    </citation>
    <scope>NUCLEOTIDE SEQUENCE</scope>
    <source>
        <strain evidence="2">N/A</strain>
    </source>
</reference>
<protein>
    <submittedName>
        <fullName evidence="2">Uncharacterized protein</fullName>
    </submittedName>
</protein>
<comment type="caution">
    <text evidence="2">The sequence shown here is derived from an EMBL/GenBank/DDBJ whole genome shotgun (WGS) entry which is preliminary data.</text>
</comment>
<feature type="chain" id="PRO_5041201513" evidence="1">
    <location>
        <begin position="18"/>
        <end position="79"/>
    </location>
</feature>
<accession>A0AA36MAP4</accession>
<dbReference type="EMBL" id="CATQJL010000316">
    <property type="protein sequence ID" value="CAJ0605016.1"/>
    <property type="molecule type" value="Genomic_DNA"/>
</dbReference>
<gene>
    <name evidence="2" type="ORF">CYNAS_LOCUS16999</name>
</gene>
<dbReference type="AlphaFoldDB" id="A0AA36MAP4"/>
<keyword evidence="1" id="KW-0732">Signal</keyword>
<keyword evidence="3" id="KW-1185">Reference proteome</keyword>
<dbReference type="Proteomes" id="UP001176961">
    <property type="component" value="Unassembled WGS sequence"/>
</dbReference>
<name>A0AA36MAP4_CYLNA</name>
<evidence type="ECO:0000256" key="1">
    <source>
        <dbReference type="SAM" id="SignalP"/>
    </source>
</evidence>